<gene>
    <name evidence="2" type="ORF">B9Q00_03860</name>
</gene>
<feature type="non-terminal residue" evidence="2">
    <location>
        <position position="1"/>
    </location>
</feature>
<evidence type="ECO:0000313" key="3">
    <source>
        <dbReference type="Proteomes" id="UP000241473"/>
    </source>
</evidence>
<proteinExistence type="predicted"/>
<dbReference type="AlphaFoldDB" id="A0A2R6AR85"/>
<feature type="compositionally biased region" description="Basic and acidic residues" evidence="1">
    <location>
        <begin position="64"/>
        <end position="82"/>
    </location>
</feature>
<dbReference type="Proteomes" id="UP000241473">
    <property type="component" value="Unassembled WGS sequence"/>
</dbReference>
<evidence type="ECO:0000256" key="1">
    <source>
        <dbReference type="SAM" id="MobiDB-lite"/>
    </source>
</evidence>
<dbReference type="EMBL" id="NEXB01000012">
    <property type="protein sequence ID" value="PSN88899.1"/>
    <property type="molecule type" value="Genomic_DNA"/>
</dbReference>
<protein>
    <submittedName>
        <fullName evidence="2">Uncharacterized protein</fullName>
    </submittedName>
</protein>
<reference evidence="2 3" key="1">
    <citation type="submission" date="2017-04" db="EMBL/GenBank/DDBJ databases">
        <title>Novel microbial lineages endemic to geothermal iron-oxide mats fill important gaps in the evolutionary history of Archaea.</title>
        <authorList>
            <person name="Jay Z.J."/>
            <person name="Beam J.P."/>
            <person name="Dlakic M."/>
            <person name="Rusch D.B."/>
            <person name="Kozubal M.A."/>
            <person name="Inskeep W.P."/>
        </authorList>
    </citation>
    <scope>NUCLEOTIDE SEQUENCE [LARGE SCALE GENOMIC DNA]</scope>
    <source>
        <strain evidence="2">OSP_C</strain>
    </source>
</reference>
<feature type="region of interest" description="Disordered" evidence="1">
    <location>
        <begin position="64"/>
        <end position="89"/>
    </location>
</feature>
<name>A0A2R6AR85_9ARCH</name>
<evidence type="ECO:0000313" key="2">
    <source>
        <dbReference type="EMBL" id="PSN88899.1"/>
    </source>
</evidence>
<organism evidence="2 3">
    <name type="scientific">Candidatus Marsarchaeota G1 archaeon OSP_C</name>
    <dbReference type="NCBI Taxonomy" id="1978154"/>
    <lineage>
        <taxon>Archaea</taxon>
        <taxon>Candidatus Marsarchaeota</taxon>
        <taxon>Candidatus Marsarchaeota group 1</taxon>
    </lineage>
</organism>
<sequence length="89" mass="10536">EEAREWWGALSWLTVEPEFLGLFRSERWIRETVENPEPTRPETLAAMCVIRLAVSWIRFDFNEEGGRGKGEKQIHSRQEGKSVLHQHFR</sequence>
<accession>A0A2R6AR85</accession>
<comment type="caution">
    <text evidence="2">The sequence shown here is derived from an EMBL/GenBank/DDBJ whole genome shotgun (WGS) entry which is preliminary data.</text>
</comment>